<protein>
    <recommendedName>
        <fullName evidence="1">ABC-three component systems C-terminal domain-containing protein</fullName>
    </recommendedName>
</protein>
<accession>A0A109JQ92</accession>
<dbReference type="AlphaFoldDB" id="A0A109JQ92"/>
<dbReference type="RefSeq" id="WP_066509069.1">
    <property type="nucleotide sequence ID" value="NZ_LNCU01000080.1"/>
</dbReference>
<dbReference type="InterPro" id="IPR046914">
    <property type="entry name" value="ABC-3C_CTD6"/>
</dbReference>
<dbReference type="EMBL" id="LNCU01000080">
    <property type="protein sequence ID" value="KWV53126.1"/>
    <property type="molecule type" value="Genomic_DNA"/>
</dbReference>
<sequence>MGKTKEIVGPPEKLSAPTPWPSANARLLGLGVGLPVDPLDRLAQFSSPEFERFTLEWASEYLAKVSGVYEVQQRGGSGDKGRDVIVWFDPTSTTPRRWSLYQCKHYATRLGAGIAVAEVGKVLYYTHIGDYTVPQEYWFVTHLGVTSDLQDMLDDPEKLRTYVLSGWNERCAEKIIKGTVPLSAELKVHITSFDFSIFRAKQPHELIQEHAKTRYHLTVFGAPLVERPPPPAPPSSVAAGETEYVRQLYDVIGEALGRRVLGTPDFADSIKFARLFDRSRITFYCAEGLKELARDQMADASYFDTLLKEFADGLFHSYTAAELTGLQRLSGTVQAAQALQLGSHALAPHVLANDREGMCHQMANEKLANWCAP</sequence>
<reference evidence="2 3" key="1">
    <citation type="submission" date="2015-11" db="EMBL/GenBank/DDBJ databases">
        <title>Draft Genome Sequence of the Strain BR 10303 (Bradyrhizobium sp.) isolated from nodules of Centrolobium paraense.</title>
        <authorList>
            <person name="Zelli J.E."/>
            <person name="Simoes-Araujo J.L."/>
            <person name="Barauna A.C."/>
            <person name="Silva K."/>
        </authorList>
    </citation>
    <scope>NUCLEOTIDE SEQUENCE [LARGE SCALE GENOMIC DNA]</scope>
    <source>
        <strain evidence="2 3">BR 10303</strain>
    </source>
</reference>
<dbReference type="InterPro" id="IPR011856">
    <property type="entry name" value="tRNA_endonuc-like_dom_sf"/>
</dbReference>
<evidence type="ECO:0000313" key="2">
    <source>
        <dbReference type="EMBL" id="KWV53126.1"/>
    </source>
</evidence>
<feature type="domain" description="ABC-three component systems C-terminal" evidence="1">
    <location>
        <begin position="241"/>
        <end position="370"/>
    </location>
</feature>
<dbReference type="Gene3D" id="3.40.1350.10">
    <property type="match status" value="1"/>
</dbReference>
<keyword evidence="3" id="KW-1185">Reference proteome</keyword>
<organism evidence="2 3">
    <name type="scientific">Bradyrhizobium macuxiense</name>
    <dbReference type="NCBI Taxonomy" id="1755647"/>
    <lineage>
        <taxon>Bacteria</taxon>
        <taxon>Pseudomonadati</taxon>
        <taxon>Pseudomonadota</taxon>
        <taxon>Alphaproteobacteria</taxon>
        <taxon>Hyphomicrobiales</taxon>
        <taxon>Nitrobacteraceae</taxon>
        <taxon>Bradyrhizobium</taxon>
    </lineage>
</organism>
<dbReference type="Pfam" id="PF20282">
    <property type="entry name" value="CTD6"/>
    <property type="match status" value="1"/>
</dbReference>
<gene>
    <name evidence="2" type="ORF">AS156_09100</name>
</gene>
<dbReference type="OrthoDB" id="3242664at2"/>
<dbReference type="GO" id="GO:0003676">
    <property type="term" value="F:nucleic acid binding"/>
    <property type="evidence" value="ECO:0007669"/>
    <property type="project" value="InterPro"/>
</dbReference>
<evidence type="ECO:0000313" key="3">
    <source>
        <dbReference type="Proteomes" id="UP000057737"/>
    </source>
</evidence>
<dbReference type="Proteomes" id="UP000057737">
    <property type="component" value="Unassembled WGS sequence"/>
</dbReference>
<comment type="caution">
    <text evidence="2">The sequence shown here is derived from an EMBL/GenBank/DDBJ whole genome shotgun (WGS) entry which is preliminary data.</text>
</comment>
<name>A0A109JQ92_9BRAD</name>
<proteinExistence type="predicted"/>
<evidence type="ECO:0000259" key="1">
    <source>
        <dbReference type="Pfam" id="PF20282"/>
    </source>
</evidence>